<dbReference type="CDD" id="cd16964">
    <property type="entry name" value="YqgF"/>
    <property type="match status" value="1"/>
</dbReference>
<dbReference type="SMART" id="SM00732">
    <property type="entry name" value="YqgFc"/>
    <property type="match status" value="1"/>
</dbReference>
<organism evidence="7 8">
    <name type="scientific">Polynucleobacter antarcticus</name>
    <dbReference type="NCBI Taxonomy" id="1743162"/>
    <lineage>
        <taxon>Bacteria</taxon>
        <taxon>Pseudomonadati</taxon>
        <taxon>Pseudomonadota</taxon>
        <taxon>Betaproteobacteria</taxon>
        <taxon>Burkholderiales</taxon>
        <taxon>Burkholderiaceae</taxon>
        <taxon>Polynucleobacter</taxon>
    </lineage>
</organism>
<dbReference type="InterPro" id="IPR037027">
    <property type="entry name" value="YqgF/RNaseH-like_dom_sf"/>
</dbReference>
<dbReference type="RefSeq" id="WP_173942025.1">
    <property type="nucleotide sequence ID" value="NZ_CBCSCD010000002.1"/>
</dbReference>
<dbReference type="Proteomes" id="UP000500806">
    <property type="component" value="Chromosome"/>
</dbReference>
<sequence length="155" mass="16985">MLEAEPKALQPEVIDPITALAFDFGTRRIGLAVGNSITGSSQALAPINADQDDARFAQIAAYVTEWAPDQLVVGLPCHPDGAEHTMTAKARRFGNQLQGRFGLPVAWVDERYTSAVLENDAQFRNKKPSQKTLSLDSESARLILEQYFAERLAAQ</sequence>
<comment type="similarity">
    <text evidence="5">Belongs to the YqgF HJR family.</text>
</comment>
<evidence type="ECO:0000313" key="7">
    <source>
        <dbReference type="EMBL" id="QKM61871.1"/>
    </source>
</evidence>
<dbReference type="Pfam" id="PF03652">
    <property type="entry name" value="RuvX"/>
    <property type="match status" value="1"/>
</dbReference>
<dbReference type="GO" id="GO:0004518">
    <property type="term" value="F:nuclease activity"/>
    <property type="evidence" value="ECO:0007669"/>
    <property type="project" value="UniProtKB-KW"/>
</dbReference>
<dbReference type="HAMAP" id="MF_00651">
    <property type="entry name" value="Nuclease_YqgF"/>
    <property type="match status" value="1"/>
</dbReference>
<dbReference type="Gene3D" id="3.30.420.140">
    <property type="entry name" value="YqgF/RNase H-like domain"/>
    <property type="match status" value="1"/>
</dbReference>
<proteinExistence type="inferred from homology"/>
<keyword evidence="3 5" id="KW-0540">Nuclease</keyword>
<dbReference type="PANTHER" id="PTHR33317:SF4">
    <property type="entry name" value="POLYNUCLEOTIDYL TRANSFERASE, RIBONUCLEASE H-LIKE SUPERFAMILY PROTEIN"/>
    <property type="match status" value="1"/>
</dbReference>
<dbReference type="PANTHER" id="PTHR33317">
    <property type="entry name" value="POLYNUCLEOTIDYL TRANSFERASE, RIBONUCLEASE H-LIKE SUPERFAMILY PROTEIN"/>
    <property type="match status" value="1"/>
</dbReference>
<evidence type="ECO:0000256" key="1">
    <source>
        <dbReference type="ARBA" id="ARBA00022490"/>
    </source>
</evidence>
<dbReference type="InterPro" id="IPR006641">
    <property type="entry name" value="YqgF/RNaseH-like_dom"/>
</dbReference>
<dbReference type="NCBIfam" id="TIGR00250">
    <property type="entry name" value="RNAse_H_YqgF"/>
    <property type="match status" value="1"/>
</dbReference>
<dbReference type="EMBL" id="CP028941">
    <property type="protein sequence ID" value="QKM61871.1"/>
    <property type="molecule type" value="Genomic_DNA"/>
</dbReference>
<dbReference type="EC" id="3.1.-.-" evidence="5"/>
<dbReference type="GO" id="GO:0000967">
    <property type="term" value="P:rRNA 5'-end processing"/>
    <property type="evidence" value="ECO:0007669"/>
    <property type="project" value="UniProtKB-UniRule"/>
</dbReference>
<evidence type="ECO:0000259" key="6">
    <source>
        <dbReference type="SMART" id="SM00732"/>
    </source>
</evidence>
<feature type="domain" description="YqgF/RNase H-like" evidence="6">
    <location>
        <begin position="17"/>
        <end position="117"/>
    </location>
</feature>
<dbReference type="InterPro" id="IPR012337">
    <property type="entry name" value="RNaseH-like_sf"/>
</dbReference>
<reference evidence="7 8" key="1">
    <citation type="submission" date="2018-04" db="EMBL/GenBank/DDBJ databases">
        <title>Polynucleobacter sp. LimPoW16 genome.</title>
        <authorList>
            <person name="Hahn M.W."/>
        </authorList>
    </citation>
    <scope>NUCLEOTIDE SEQUENCE [LARGE SCALE GENOMIC DNA]</scope>
    <source>
        <strain evidence="7 8">LimPoW16</strain>
    </source>
</reference>
<keyword evidence="4 5" id="KW-0378">Hydrolase</keyword>
<dbReference type="KEGG" id="pani:DCO16_01500"/>
<evidence type="ECO:0000256" key="2">
    <source>
        <dbReference type="ARBA" id="ARBA00022517"/>
    </source>
</evidence>
<dbReference type="AlphaFoldDB" id="A0A6M9PNA1"/>
<dbReference type="GO" id="GO:0005829">
    <property type="term" value="C:cytosol"/>
    <property type="evidence" value="ECO:0007669"/>
    <property type="project" value="TreeGrafter"/>
</dbReference>
<comment type="subcellular location">
    <subcellularLocation>
        <location evidence="5">Cytoplasm</location>
    </subcellularLocation>
</comment>
<dbReference type="SUPFAM" id="SSF53098">
    <property type="entry name" value="Ribonuclease H-like"/>
    <property type="match status" value="1"/>
</dbReference>
<evidence type="ECO:0000313" key="8">
    <source>
        <dbReference type="Proteomes" id="UP000500806"/>
    </source>
</evidence>
<name>A0A6M9PNA1_9BURK</name>
<evidence type="ECO:0000256" key="5">
    <source>
        <dbReference type="HAMAP-Rule" id="MF_00651"/>
    </source>
</evidence>
<evidence type="ECO:0000256" key="3">
    <source>
        <dbReference type="ARBA" id="ARBA00022722"/>
    </source>
</evidence>
<keyword evidence="8" id="KW-1185">Reference proteome</keyword>
<keyword evidence="1 5" id="KW-0963">Cytoplasm</keyword>
<dbReference type="InterPro" id="IPR005227">
    <property type="entry name" value="YqgF"/>
</dbReference>
<protein>
    <recommendedName>
        <fullName evidence="5">Putative pre-16S rRNA nuclease</fullName>
        <ecNumber evidence="5">3.1.-.-</ecNumber>
    </recommendedName>
</protein>
<dbReference type="GO" id="GO:0016788">
    <property type="term" value="F:hydrolase activity, acting on ester bonds"/>
    <property type="evidence" value="ECO:0007669"/>
    <property type="project" value="UniProtKB-UniRule"/>
</dbReference>
<accession>A0A6M9PNA1</accession>
<comment type="function">
    <text evidence="5">Could be a nuclease involved in processing of the 5'-end of pre-16S rRNA.</text>
</comment>
<gene>
    <name evidence="7" type="ORF">DCO16_01500</name>
</gene>
<keyword evidence="2 5" id="KW-0690">Ribosome biogenesis</keyword>
<evidence type="ECO:0000256" key="4">
    <source>
        <dbReference type="ARBA" id="ARBA00022801"/>
    </source>
</evidence>